<evidence type="ECO:0000259" key="1">
    <source>
        <dbReference type="PROSITE" id="PS51186"/>
    </source>
</evidence>
<gene>
    <name evidence="2" type="ORF">S01H4_48195</name>
</gene>
<comment type="caution">
    <text evidence="2">The sequence shown here is derived from an EMBL/GenBank/DDBJ whole genome shotgun (WGS) entry which is preliminary data.</text>
</comment>
<name>X1C2F3_9ZZZZ</name>
<sequence>INDDAIQLRDASSLWGKNTQETQDLIRDEPSTEPIISELQSRDIKAQKRIDLELILKKEDMKILATKLDKPLGKFKSWNKKYLEEISDLDFRAFQETDDMRIMPDLVSPKRHKMFVKGIVQGEIGPLIKKASQVLYRNNQCIGVLIATQMSHITALISILSIDPQYQKQGYGTYLLQHAIQKIWKAGIPRVLSSISASNEGATHLSKRFGFKEYQSHIDFRFP</sequence>
<dbReference type="Pfam" id="PF00583">
    <property type="entry name" value="Acetyltransf_1"/>
    <property type="match status" value="1"/>
</dbReference>
<organism evidence="2">
    <name type="scientific">marine sediment metagenome</name>
    <dbReference type="NCBI Taxonomy" id="412755"/>
    <lineage>
        <taxon>unclassified sequences</taxon>
        <taxon>metagenomes</taxon>
        <taxon>ecological metagenomes</taxon>
    </lineage>
</organism>
<dbReference type="CDD" id="cd04301">
    <property type="entry name" value="NAT_SF"/>
    <property type="match status" value="1"/>
</dbReference>
<proteinExistence type="predicted"/>
<dbReference type="InterPro" id="IPR016181">
    <property type="entry name" value="Acyl_CoA_acyltransferase"/>
</dbReference>
<dbReference type="PROSITE" id="PS51186">
    <property type="entry name" value="GNAT"/>
    <property type="match status" value="1"/>
</dbReference>
<dbReference type="EMBL" id="BART01027139">
    <property type="protein sequence ID" value="GAG90608.1"/>
    <property type="molecule type" value="Genomic_DNA"/>
</dbReference>
<feature type="non-terminal residue" evidence="2">
    <location>
        <position position="1"/>
    </location>
</feature>
<dbReference type="GO" id="GO:0016747">
    <property type="term" value="F:acyltransferase activity, transferring groups other than amino-acyl groups"/>
    <property type="evidence" value="ECO:0007669"/>
    <property type="project" value="InterPro"/>
</dbReference>
<feature type="domain" description="N-acetyltransferase" evidence="1">
    <location>
        <begin position="73"/>
        <end position="223"/>
    </location>
</feature>
<dbReference type="AlphaFoldDB" id="X1C2F3"/>
<dbReference type="Gene3D" id="3.40.630.30">
    <property type="match status" value="1"/>
</dbReference>
<dbReference type="SUPFAM" id="SSF55729">
    <property type="entry name" value="Acyl-CoA N-acyltransferases (Nat)"/>
    <property type="match status" value="1"/>
</dbReference>
<accession>X1C2F3</accession>
<protein>
    <recommendedName>
        <fullName evidence="1">N-acetyltransferase domain-containing protein</fullName>
    </recommendedName>
</protein>
<reference evidence="2" key="1">
    <citation type="journal article" date="2014" name="Front. Microbiol.">
        <title>High frequency of phylogenetically diverse reductive dehalogenase-homologous genes in deep subseafloor sedimentary metagenomes.</title>
        <authorList>
            <person name="Kawai M."/>
            <person name="Futagami T."/>
            <person name="Toyoda A."/>
            <person name="Takaki Y."/>
            <person name="Nishi S."/>
            <person name="Hori S."/>
            <person name="Arai W."/>
            <person name="Tsubouchi T."/>
            <person name="Morono Y."/>
            <person name="Uchiyama I."/>
            <person name="Ito T."/>
            <person name="Fujiyama A."/>
            <person name="Inagaki F."/>
            <person name="Takami H."/>
        </authorList>
    </citation>
    <scope>NUCLEOTIDE SEQUENCE</scope>
    <source>
        <strain evidence="2">Expedition CK06-06</strain>
    </source>
</reference>
<evidence type="ECO:0000313" key="2">
    <source>
        <dbReference type="EMBL" id="GAG90608.1"/>
    </source>
</evidence>
<dbReference type="InterPro" id="IPR000182">
    <property type="entry name" value="GNAT_dom"/>
</dbReference>